<evidence type="ECO:0000313" key="3">
    <source>
        <dbReference type="Proteomes" id="UP001596364"/>
    </source>
</evidence>
<sequence>MKWLSLYPDEHIYSGLIRYRIRMGQGVMSDKRFFSHNGLPYQWFRSQVPLNHLMRETLDIITPEPDKQFALRLNHTPFAPWLLSLPGSMAPHELKEASHRPNTEENPFQVDRRWKYCPNCMQIHKAKFGVSYWRATHQLPGALICEEHGTPLHSHDELRYLAFKLPHHYLHKSQALVLEANWQHDWQSFIYRMSRQLQSNPEWARNVAHCMKSYLGLERVIKHTHRVRFGGFFECMKEDLGQDCLAGLFTRFARGNGRQPNILWLTLSGYSQGKGLRHPLYWLACLFWLRSALPELAFLHEHRSDHGS</sequence>
<reference evidence="3" key="1">
    <citation type="journal article" date="2019" name="Int. J. Syst. Evol. Microbiol.">
        <title>The Global Catalogue of Microorganisms (GCM) 10K type strain sequencing project: providing services to taxonomists for standard genome sequencing and annotation.</title>
        <authorList>
            <consortium name="The Broad Institute Genomics Platform"/>
            <consortium name="The Broad Institute Genome Sequencing Center for Infectious Disease"/>
            <person name="Wu L."/>
            <person name="Ma J."/>
        </authorList>
    </citation>
    <scope>NUCLEOTIDE SEQUENCE [LARGE SCALE GENOMIC DNA]</scope>
    <source>
        <strain evidence="3">CGMCC 1.16031</strain>
    </source>
</reference>
<proteinExistence type="predicted"/>
<accession>A0ABW1XQ63</accession>
<dbReference type="Proteomes" id="UP001596364">
    <property type="component" value="Unassembled WGS sequence"/>
</dbReference>
<comment type="caution">
    <text evidence="2">The sequence shown here is derived from an EMBL/GenBank/DDBJ whole genome shotgun (WGS) entry which is preliminary data.</text>
</comment>
<gene>
    <name evidence="2" type="ORF">ACFP85_15470</name>
</gene>
<keyword evidence="3" id="KW-1185">Reference proteome</keyword>
<feature type="domain" description="TniQ" evidence="1">
    <location>
        <begin position="4"/>
        <end position="152"/>
    </location>
</feature>
<protein>
    <submittedName>
        <fullName evidence="2">TniQ family protein</fullName>
    </submittedName>
</protein>
<evidence type="ECO:0000259" key="1">
    <source>
        <dbReference type="Pfam" id="PF06527"/>
    </source>
</evidence>
<dbReference type="Pfam" id="PF06527">
    <property type="entry name" value="TniQ"/>
    <property type="match status" value="1"/>
</dbReference>
<dbReference type="EMBL" id="JBHSUS010000001">
    <property type="protein sequence ID" value="MFC6441552.1"/>
    <property type="molecule type" value="Genomic_DNA"/>
</dbReference>
<evidence type="ECO:0000313" key="2">
    <source>
        <dbReference type="EMBL" id="MFC6441552.1"/>
    </source>
</evidence>
<organism evidence="2 3">
    <name type="scientific">Pseudobowmanella zhangzhouensis</name>
    <dbReference type="NCBI Taxonomy" id="1537679"/>
    <lineage>
        <taxon>Bacteria</taxon>
        <taxon>Pseudomonadati</taxon>
        <taxon>Pseudomonadota</taxon>
        <taxon>Gammaproteobacteria</taxon>
        <taxon>Alteromonadales</taxon>
        <taxon>Alteromonadaceae</taxon>
    </lineage>
</organism>
<dbReference type="InterPro" id="IPR009492">
    <property type="entry name" value="TniQ"/>
</dbReference>
<dbReference type="RefSeq" id="WP_131257692.1">
    <property type="nucleotide sequence ID" value="NZ_JBHSUS010000001.1"/>
</dbReference>
<name>A0ABW1XQ63_9ALTE</name>